<dbReference type="PANTHER" id="PTHR30258:SF2">
    <property type="entry name" value="COMG OPERON PROTEIN 1"/>
    <property type="match status" value="1"/>
</dbReference>
<evidence type="ECO:0000256" key="3">
    <source>
        <dbReference type="ARBA" id="ARBA00022840"/>
    </source>
</evidence>
<evidence type="ECO:0000313" key="5">
    <source>
        <dbReference type="EMBL" id="NDY96589.1"/>
    </source>
</evidence>
<keyword evidence="2" id="KW-0547">Nucleotide-binding</keyword>
<evidence type="ECO:0000259" key="4">
    <source>
        <dbReference type="SMART" id="SM00382"/>
    </source>
</evidence>
<dbReference type="GO" id="GO:0016887">
    <property type="term" value="F:ATP hydrolysis activity"/>
    <property type="evidence" value="ECO:0007669"/>
    <property type="project" value="TreeGrafter"/>
</dbReference>
<dbReference type="SUPFAM" id="SSF52540">
    <property type="entry name" value="P-loop containing nucleoside triphosphate hydrolases"/>
    <property type="match status" value="1"/>
</dbReference>
<keyword evidence="3" id="KW-0067">ATP-binding</keyword>
<evidence type="ECO:0000256" key="2">
    <source>
        <dbReference type="ARBA" id="ARBA00022741"/>
    </source>
</evidence>
<dbReference type="AlphaFoldDB" id="A0A845VHB3"/>
<feature type="domain" description="AAA+ ATPase" evidence="4">
    <location>
        <begin position="170"/>
        <end position="288"/>
    </location>
</feature>
<dbReference type="GO" id="GO:0005524">
    <property type="term" value="F:ATP binding"/>
    <property type="evidence" value="ECO:0007669"/>
    <property type="project" value="UniProtKB-KW"/>
</dbReference>
<dbReference type="Gene3D" id="3.30.450.90">
    <property type="match status" value="1"/>
</dbReference>
<proteinExistence type="inferred from homology"/>
<evidence type="ECO:0000313" key="6">
    <source>
        <dbReference type="Proteomes" id="UP000484885"/>
    </source>
</evidence>
<sequence length="432" mass="47314">MSDRRESGTSERRVHDHLAAALLPTLADAQDGQEAAERTIAEATMRDAVDARASDIHLDAFRGRYRVRFRIDGVMVDVAEVDHDDGAQLVNQFRALARIDPVASHGPEDGRFSYTLDDLDLDVRVTGAPCVAGEKLAIRLLAPDRVRQDIGELGLEAQELQYLQAWLQGVGGMLLVAGPTGSGKTTTLYSLLHQLSLTDHQVLTLEDPVEYGISGINQMPVDPERGWDFAEGAQAMLRLDPDYLVIGELTQKESARAAANAAAGGKATMATIHSRDAADTVTVLRNYGLDDFEVAANLQLVVAQRLVRRLCPDCRQERAPEEQDRRWMKALALSVPERVWAACGCEQCQGMGFKGRIGVFEVWRPSDEEYSMILEHVGAHEIRRSLAEREHRFLLDDGLEKARVGVTSLSELRSLGALSATAARGRASLVAG</sequence>
<comment type="similarity">
    <text evidence="1">Belongs to the GSP E family.</text>
</comment>
<keyword evidence="6" id="KW-1185">Reference proteome</keyword>
<reference evidence="5 6" key="1">
    <citation type="submission" date="2020-02" db="EMBL/GenBank/DDBJ databases">
        <authorList>
            <person name="Zhang X.-Y."/>
        </authorList>
    </citation>
    <scope>NUCLEOTIDE SEQUENCE [LARGE SCALE GENOMIC DNA]</scope>
    <source>
        <strain evidence="5 6">C33</strain>
    </source>
</reference>
<evidence type="ECO:0000256" key="1">
    <source>
        <dbReference type="ARBA" id="ARBA00006611"/>
    </source>
</evidence>
<dbReference type="PANTHER" id="PTHR30258">
    <property type="entry name" value="TYPE II SECRETION SYSTEM PROTEIN GSPE-RELATED"/>
    <property type="match status" value="1"/>
</dbReference>
<dbReference type="Proteomes" id="UP000484885">
    <property type="component" value="Unassembled WGS sequence"/>
</dbReference>
<dbReference type="SMART" id="SM00382">
    <property type="entry name" value="AAA"/>
    <property type="match status" value="1"/>
</dbReference>
<dbReference type="GO" id="GO:0005886">
    <property type="term" value="C:plasma membrane"/>
    <property type="evidence" value="ECO:0007669"/>
    <property type="project" value="TreeGrafter"/>
</dbReference>
<dbReference type="Gene3D" id="3.40.50.300">
    <property type="entry name" value="P-loop containing nucleotide triphosphate hydrolases"/>
    <property type="match status" value="1"/>
</dbReference>
<dbReference type="InterPro" id="IPR027417">
    <property type="entry name" value="P-loop_NTPase"/>
</dbReference>
<dbReference type="EMBL" id="JAAGSC010000043">
    <property type="protein sequence ID" value="NDY96589.1"/>
    <property type="molecule type" value="Genomic_DNA"/>
</dbReference>
<dbReference type="RefSeq" id="WP_164211976.1">
    <property type="nucleotide sequence ID" value="NZ_JAAGSC010000043.1"/>
</dbReference>
<gene>
    <name evidence="5" type="primary">cpaF</name>
    <name evidence="5" type="ORF">G3I74_12695</name>
</gene>
<protein>
    <submittedName>
        <fullName evidence="5">Flp pilus assembly complex ATPase component</fullName>
    </submittedName>
</protein>
<accession>A0A845VHB3</accession>
<dbReference type="Pfam" id="PF00437">
    <property type="entry name" value="T2SSE"/>
    <property type="match status" value="1"/>
</dbReference>
<comment type="caution">
    <text evidence="5">The sequence shown here is derived from an EMBL/GenBank/DDBJ whole genome shotgun (WGS) entry which is preliminary data.</text>
</comment>
<dbReference type="InterPro" id="IPR001482">
    <property type="entry name" value="T2SS/T4SS_dom"/>
</dbReference>
<name>A0A845VHB3_9GAMM</name>
<organism evidence="5 6">
    <name type="scientific">Wenzhouxiangella limi</name>
    <dbReference type="NCBI Taxonomy" id="2707351"/>
    <lineage>
        <taxon>Bacteria</taxon>
        <taxon>Pseudomonadati</taxon>
        <taxon>Pseudomonadota</taxon>
        <taxon>Gammaproteobacteria</taxon>
        <taxon>Chromatiales</taxon>
        <taxon>Wenzhouxiangellaceae</taxon>
        <taxon>Wenzhouxiangella</taxon>
    </lineage>
</organism>
<dbReference type="InterPro" id="IPR003593">
    <property type="entry name" value="AAA+_ATPase"/>
</dbReference>